<accession>A0A7Z0GP47</accession>
<evidence type="ECO:0000313" key="1">
    <source>
        <dbReference type="EMBL" id="NYJ79104.1"/>
    </source>
</evidence>
<dbReference type="EMBL" id="JACCFY010000001">
    <property type="protein sequence ID" value="NYJ79104.1"/>
    <property type="molecule type" value="Genomic_DNA"/>
</dbReference>
<comment type="caution">
    <text evidence="1">The sequence shown here is derived from an EMBL/GenBank/DDBJ whole genome shotgun (WGS) entry which is preliminary data.</text>
</comment>
<keyword evidence="2" id="KW-1185">Reference proteome</keyword>
<gene>
    <name evidence="1" type="ORF">HNR09_002515</name>
</gene>
<organism evidence="1 2">
    <name type="scientific">Nesterenkonia xinjiangensis</name>
    <dbReference type="NCBI Taxonomy" id="225327"/>
    <lineage>
        <taxon>Bacteria</taxon>
        <taxon>Bacillati</taxon>
        <taxon>Actinomycetota</taxon>
        <taxon>Actinomycetes</taxon>
        <taxon>Micrococcales</taxon>
        <taxon>Micrococcaceae</taxon>
        <taxon>Nesterenkonia</taxon>
    </lineage>
</organism>
<reference evidence="1 2" key="1">
    <citation type="submission" date="2020-07" db="EMBL/GenBank/DDBJ databases">
        <title>Sequencing the genomes of 1000 actinobacteria strains.</title>
        <authorList>
            <person name="Klenk H.-P."/>
        </authorList>
    </citation>
    <scope>NUCLEOTIDE SEQUENCE [LARGE SCALE GENOMIC DNA]</scope>
    <source>
        <strain evidence="1 2">DSM 15475</strain>
    </source>
</reference>
<sequence>MQKIFKQPDDVVDDVLDGICHAHAERLRPVDAPGPSAAVVHFLRELAAREQETA</sequence>
<dbReference type="RefSeq" id="WP_179542372.1">
    <property type="nucleotide sequence ID" value="NZ_BAAALL010000001.1"/>
</dbReference>
<evidence type="ECO:0000313" key="2">
    <source>
        <dbReference type="Proteomes" id="UP000535437"/>
    </source>
</evidence>
<protein>
    <submittedName>
        <fullName evidence="1">Uncharacterized protein</fullName>
    </submittedName>
</protein>
<dbReference type="AlphaFoldDB" id="A0A7Z0GP47"/>
<dbReference type="Proteomes" id="UP000535437">
    <property type="component" value="Unassembled WGS sequence"/>
</dbReference>
<proteinExistence type="predicted"/>
<name>A0A7Z0GP47_9MICC</name>